<organism evidence="2 3">
    <name type="scientific">Paenibacillus soyae</name>
    <dbReference type="NCBI Taxonomy" id="2969249"/>
    <lineage>
        <taxon>Bacteria</taxon>
        <taxon>Bacillati</taxon>
        <taxon>Bacillota</taxon>
        <taxon>Bacilli</taxon>
        <taxon>Bacillales</taxon>
        <taxon>Paenibacillaceae</taxon>
        <taxon>Paenibacillus</taxon>
    </lineage>
</organism>
<keyword evidence="3" id="KW-1185">Reference proteome</keyword>
<dbReference type="PIRSF" id="PIRSF030250">
    <property type="entry name" value="Ptase_At2g46880"/>
    <property type="match status" value="1"/>
</dbReference>
<dbReference type="RefSeq" id="WP_257452637.1">
    <property type="nucleotide sequence ID" value="NZ_JANIPJ010000034.1"/>
</dbReference>
<gene>
    <name evidence="2" type="ORF">NQZ67_28410</name>
</gene>
<accession>A0A9X2MVH7</accession>
<dbReference type="InterPro" id="IPR004843">
    <property type="entry name" value="Calcineurin-like_PHP"/>
</dbReference>
<dbReference type="PANTHER" id="PTHR32440">
    <property type="entry name" value="PHOSPHATASE DCR2-RELATED-RELATED"/>
    <property type="match status" value="1"/>
</dbReference>
<evidence type="ECO:0000313" key="2">
    <source>
        <dbReference type="EMBL" id="MCR2807806.1"/>
    </source>
</evidence>
<dbReference type="EMBL" id="JANIPJ010000034">
    <property type="protein sequence ID" value="MCR2807806.1"/>
    <property type="molecule type" value="Genomic_DNA"/>
</dbReference>
<evidence type="ECO:0000313" key="3">
    <source>
        <dbReference type="Proteomes" id="UP001141950"/>
    </source>
</evidence>
<name>A0A9X2MVH7_9BACL</name>
<dbReference type="Pfam" id="PF00149">
    <property type="entry name" value="Metallophos"/>
    <property type="match status" value="1"/>
</dbReference>
<dbReference type="SUPFAM" id="SSF56300">
    <property type="entry name" value="Metallo-dependent phosphatases"/>
    <property type="match status" value="1"/>
</dbReference>
<proteinExistence type="predicted"/>
<protein>
    <submittedName>
        <fullName evidence="2">Metallophosphoesterase family protein</fullName>
    </submittedName>
</protein>
<dbReference type="InterPro" id="IPR029052">
    <property type="entry name" value="Metallo-depent_PP-like"/>
</dbReference>
<dbReference type="PANTHER" id="PTHR32440:SF11">
    <property type="entry name" value="METALLOPHOSPHOESTERASE DOMAIN-CONTAINING PROTEIN"/>
    <property type="match status" value="1"/>
</dbReference>
<dbReference type="CDD" id="cd07383">
    <property type="entry name" value="MPP_Dcr2"/>
    <property type="match status" value="1"/>
</dbReference>
<dbReference type="AlphaFoldDB" id="A0A9X2MVH7"/>
<dbReference type="Proteomes" id="UP001141950">
    <property type="component" value="Unassembled WGS sequence"/>
</dbReference>
<dbReference type="GO" id="GO:0005737">
    <property type="term" value="C:cytoplasm"/>
    <property type="evidence" value="ECO:0007669"/>
    <property type="project" value="TreeGrafter"/>
</dbReference>
<sequence>MNEQQKALRFNEEGAFTILQFTDLHWTNGDEPDRRTESLMERVIAQEKPDLIVFTGDLIYSEECENIAEALKGAVSAASRSGVPWAAVLGNHDAEAGATREELLSLLRRQEGSLTGHTPGIQGYGNYVLTVEGDDGKPAAALYFLDSGDYSKLKQIDGYAWIGRDQIDWYAVQSRALAERNGGESLPALAFFHIPLPEYGTVWEKGGCLGYKHEKVCCSNINSGLFAAMLERGDIMGTFAGHDHINDFSGELYGIRLAYGRASGYNTYGKEGFPRGARVIRLREGARTFESWLRLDDGTVDRQAVHPASS</sequence>
<dbReference type="InterPro" id="IPR011230">
    <property type="entry name" value="PAP14/16/28/29"/>
</dbReference>
<evidence type="ECO:0000259" key="1">
    <source>
        <dbReference type="Pfam" id="PF00149"/>
    </source>
</evidence>
<comment type="caution">
    <text evidence="2">The sequence shown here is derived from an EMBL/GenBank/DDBJ whole genome shotgun (WGS) entry which is preliminary data.</text>
</comment>
<dbReference type="GO" id="GO:0016788">
    <property type="term" value="F:hydrolase activity, acting on ester bonds"/>
    <property type="evidence" value="ECO:0007669"/>
    <property type="project" value="TreeGrafter"/>
</dbReference>
<reference evidence="2" key="1">
    <citation type="submission" date="2022-08" db="EMBL/GenBank/DDBJ databases">
        <title>The genomic sequence of strain Paenibacillus sp. SCIV0701.</title>
        <authorList>
            <person name="Zhao H."/>
        </authorList>
    </citation>
    <scope>NUCLEOTIDE SEQUENCE</scope>
    <source>
        <strain evidence="2">SCIV0701</strain>
    </source>
</reference>
<dbReference type="Gene3D" id="3.60.21.10">
    <property type="match status" value="1"/>
</dbReference>
<feature type="domain" description="Calcineurin-like phosphoesterase" evidence="1">
    <location>
        <begin position="17"/>
        <end position="245"/>
    </location>
</feature>